<protein>
    <recommendedName>
        <fullName evidence="4">Secreted protein</fullName>
    </recommendedName>
</protein>
<feature type="transmembrane region" description="Helical" evidence="1">
    <location>
        <begin position="66"/>
        <end position="92"/>
    </location>
</feature>
<feature type="signal peptide" evidence="2">
    <location>
        <begin position="1"/>
        <end position="21"/>
    </location>
</feature>
<keyword evidence="1" id="KW-0812">Transmembrane</keyword>
<accession>A0A8D9DXU5</accession>
<sequence>MFLLFSSITFSSSSLIRFSWSDTVTSTLLTLPTSGAICSVMCVHRDWVTSCLRLRVNSSLRLFVRFPWNCCINISISVLSIFSVLGNMYLLLWKTINRS</sequence>
<evidence type="ECO:0000313" key="3">
    <source>
        <dbReference type="EMBL" id="CAG6733256.1"/>
    </source>
</evidence>
<keyword evidence="1" id="KW-1133">Transmembrane helix</keyword>
<evidence type="ECO:0000256" key="2">
    <source>
        <dbReference type="SAM" id="SignalP"/>
    </source>
</evidence>
<dbReference type="EMBL" id="HBUF01389256">
    <property type="protein sequence ID" value="CAG6733256.1"/>
    <property type="molecule type" value="Transcribed_RNA"/>
</dbReference>
<reference evidence="3" key="1">
    <citation type="submission" date="2021-05" db="EMBL/GenBank/DDBJ databases">
        <authorList>
            <person name="Alioto T."/>
            <person name="Alioto T."/>
            <person name="Gomez Garrido J."/>
        </authorList>
    </citation>
    <scope>NUCLEOTIDE SEQUENCE</scope>
</reference>
<dbReference type="EMBL" id="HBUF01201076">
    <property type="protein sequence ID" value="CAG6661924.1"/>
    <property type="molecule type" value="Transcribed_RNA"/>
</dbReference>
<keyword evidence="1" id="KW-0472">Membrane</keyword>
<evidence type="ECO:0000256" key="1">
    <source>
        <dbReference type="SAM" id="Phobius"/>
    </source>
</evidence>
<dbReference type="AlphaFoldDB" id="A0A8D9DXU5"/>
<evidence type="ECO:0008006" key="4">
    <source>
        <dbReference type="Google" id="ProtNLM"/>
    </source>
</evidence>
<dbReference type="EMBL" id="HBUF01389255">
    <property type="protein sequence ID" value="CAG6733255.1"/>
    <property type="molecule type" value="Transcribed_RNA"/>
</dbReference>
<name>A0A8D9DXU5_9HEMI</name>
<proteinExistence type="predicted"/>
<feature type="chain" id="PRO_5036262958" description="Secreted protein" evidence="2">
    <location>
        <begin position="22"/>
        <end position="99"/>
    </location>
</feature>
<keyword evidence="2" id="KW-0732">Signal</keyword>
<dbReference type="EMBL" id="HBUF01201075">
    <property type="protein sequence ID" value="CAG6661923.1"/>
    <property type="molecule type" value="Transcribed_RNA"/>
</dbReference>
<organism evidence="3">
    <name type="scientific">Cacopsylla melanoneura</name>
    <dbReference type="NCBI Taxonomy" id="428564"/>
    <lineage>
        <taxon>Eukaryota</taxon>
        <taxon>Metazoa</taxon>
        <taxon>Ecdysozoa</taxon>
        <taxon>Arthropoda</taxon>
        <taxon>Hexapoda</taxon>
        <taxon>Insecta</taxon>
        <taxon>Pterygota</taxon>
        <taxon>Neoptera</taxon>
        <taxon>Paraneoptera</taxon>
        <taxon>Hemiptera</taxon>
        <taxon>Sternorrhyncha</taxon>
        <taxon>Psylloidea</taxon>
        <taxon>Psyllidae</taxon>
        <taxon>Psyllinae</taxon>
        <taxon>Cacopsylla</taxon>
    </lineage>
</organism>